<evidence type="ECO:0000313" key="2">
    <source>
        <dbReference type="Proteomes" id="UP000543554"/>
    </source>
</evidence>
<name>A0AA40V848_9HYPH</name>
<gene>
    <name evidence="1" type="ORF">HNR51_000041</name>
</gene>
<comment type="caution">
    <text evidence="1">The sequence shown here is derived from an EMBL/GenBank/DDBJ whole genome shotgun (WGS) entry which is preliminary data.</text>
</comment>
<accession>A0AA40V848</accession>
<evidence type="ECO:0000313" key="1">
    <source>
        <dbReference type="EMBL" id="MBA8910979.1"/>
    </source>
</evidence>
<dbReference type="AlphaFoldDB" id="A0AA40V848"/>
<organism evidence="1 2">
    <name type="scientific">Methylorubrum thiocyanatum</name>
    <dbReference type="NCBI Taxonomy" id="47958"/>
    <lineage>
        <taxon>Bacteria</taxon>
        <taxon>Pseudomonadati</taxon>
        <taxon>Pseudomonadota</taxon>
        <taxon>Alphaproteobacteria</taxon>
        <taxon>Hyphomicrobiales</taxon>
        <taxon>Methylobacteriaceae</taxon>
        <taxon>Methylorubrum</taxon>
    </lineage>
</organism>
<dbReference type="EMBL" id="JACJIB010000001">
    <property type="protein sequence ID" value="MBA8910979.1"/>
    <property type="molecule type" value="Genomic_DNA"/>
</dbReference>
<reference evidence="1 2" key="1">
    <citation type="submission" date="2020-08" db="EMBL/GenBank/DDBJ databases">
        <title>Genomic Encyclopedia of Type Strains, Phase IV (KMG-IV): sequencing the most valuable type-strain genomes for metagenomic binning, comparative biology and taxonomic classification.</title>
        <authorList>
            <person name="Goeker M."/>
        </authorList>
    </citation>
    <scope>NUCLEOTIDE SEQUENCE [LARGE SCALE GENOMIC DNA]</scope>
    <source>
        <strain evidence="1 2">DSM 11490</strain>
    </source>
</reference>
<keyword evidence="2" id="KW-1185">Reference proteome</keyword>
<proteinExistence type="predicted"/>
<protein>
    <submittedName>
        <fullName evidence="1">Uncharacterized protein</fullName>
    </submittedName>
</protein>
<dbReference type="Proteomes" id="UP000543554">
    <property type="component" value="Unassembled WGS sequence"/>
</dbReference>
<dbReference type="RefSeq" id="WP_182553635.1">
    <property type="nucleotide sequence ID" value="NZ_BPRF01000035.1"/>
</dbReference>
<sequence length="71" mass="7389">MSDAPLYPVEDGPGAGAIVEITVRVMVGPERSTVVVRRGRASALVHEVREHGRETEGLGAAVEAAVLAGLR</sequence>